<dbReference type="GO" id="GO:0000149">
    <property type="term" value="F:SNARE binding"/>
    <property type="evidence" value="ECO:0007669"/>
    <property type="project" value="TreeGrafter"/>
</dbReference>
<evidence type="ECO:0000256" key="25">
    <source>
        <dbReference type="PROSITE-ProRule" id="PRU00290"/>
    </source>
</evidence>
<evidence type="ECO:0000256" key="12">
    <source>
        <dbReference type="ARBA" id="ARBA00023034"/>
    </source>
</evidence>
<dbReference type="PANTHER" id="PTHR21136">
    <property type="entry name" value="SNARE PROTEINS"/>
    <property type="match status" value="1"/>
</dbReference>
<evidence type="ECO:0000259" key="27">
    <source>
        <dbReference type="PROSITE" id="PS50859"/>
    </source>
</evidence>
<keyword evidence="4" id="KW-0771">Synaptosome</keyword>
<evidence type="ECO:0000256" key="3">
    <source>
        <dbReference type="ARBA" id="ARBA00022448"/>
    </source>
</evidence>
<evidence type="ECO:0000256" key="19">
    <source>
        <dbReference type="ARBA" id="ARBA00037803"/>
    </source>
</evidence>
<dbReference type="CDD" id="cd15871">
    <property type="entry name" value="R-SNARE_VAMP7"/>
    <property type="match status" value="1"/>
</dbReference>
<dbReference type="SUPFAM" id="SSF64356">
    <property type="entry name" value="SNARE-like"/>
    <property type="match status" value="1"/>
</dbReference>
<evidence type="ECO:0000256" key="6">
    <source>
        <dbReference type="ARBA" id="ARBA00022753"/>
    </source>
</evidence>
<keyword evidence="14 26" id="KW-0472">Membrane</keyword>
<evidence type="ECO:0000256" key="18">
    <source>
        <dbReference type="ARBA" id="ARBA00037801"/>
    </source>
</evidence>
<keyword evidence="12" id="KW-0333">Golgi apparatus</keyword>
<dbReference type="PANTHER" id="PTHR21136:SF179">
    <property type="entry name" value="VESICLE ASSOCIATED MEMBRANE PROTEIN 7-RELATED"/>
    <property type="match status" value="1"/>
</dbReference>
<keyword evidence="9" id="KW-0735">Signal-anchor</keyword>
<keyword evidence="16" id="KW-0968">Cytoplasmic vesicle</keyword>
<dbReference type="SMART" id="SM01270">
    <property type="entry name" value="Longin"/>
    <property type="match status" value="1"/>
</dbReference>
<dbReference type="Pfam" id="PF13774">
    <property type="entry name" value="Longin"/>
    <property type="match status" value="1"/>
</dbReference>
<dbReference type="Proteomes" id="UP000472272">
    <property type="component" value="Unplaced"/>
</dbReference>
<dbReference type="PROSITE" id="PS00417">
    <property type="entry name" value="SYNAPTOBREVIN"/>
    <property type="match status" value="1"/>
</dbReference>
<gene>
    <name evidence="29" type="primary">VAMP7</name>
</gene>
<dbReference type="GO" id="GO:0030670">
    <property type="term" value="C:phagocytic vesicle membrane"/>
    <property type="evidence" value="ECO:0007669"/>
    <property type="project" value="UniProtKB-SubCell"/>
</dbReference>
<evidence type="ECO:0000256" key="26">
    <source>
        <dbReference type="SAM" id="Phobius"/>
    </source>
</evidence>
<dbReference type="PRINTS" id="PR00219">
    <property type="entry name" value="SYNAPTOBREVN"/>
</dbReference>
<dbReference type="GO" id="GO:0030658">
    <property type="term" value="C:transport vesicle membrane"/>
    <property type="evidence" value="ECO:0007669"/>
    <property type="project" value="UniProtKB-SubCell"/>
</dbReference>
<evidence type="ECO:0000256" key="5">
    <source>
        <dbReference type="ARBA" id="ARBA00022692"/>
    </source>
</evidence>
<keyword evidence="10 26" id="KW-1133">Transmembrane helix</keyword>
<dbReference type="SUPFAM" id="SSF58038">
    <property type="entry name" value="SNARE fusion complex"/>
    <property type="match status" value="1"/>
</dbReference>
<proteinExistence type="inferred from homology"/>
<dbReference type="GO" id="GO:0005765">
    <property type="term" value="C:lysosomal membrane"/>
    <property type="evidence" value="ECO:0007669"/>
    <property type="project" value="UniProtKB-SubCell"/>
</dbReference>
<keyword evidence="7" id="KW-0256">Endoplasmic reticulum</keyword>
<evidence type="ECO:0000256" key="1">
    <source>
        <dbReference type="ARBA" id="ARBA00004163"/>
    </source>
</evidence>
<comment type="similarity">
    <text evidence="2">Belongs to the synaptobrevin family.</text>
</comment>
<keyword evidence="11" id="KW-0770">Synapse</keyword>
<dbReference type="FunFam" id="1.20.5.110:FF:000004">
    <property type="entry name" value="Vesicle-associated membrane protein 7"/>
    <property type="match status" value="1"/>
</dbReference>
<dbReference type="InterPro" id="IPR051097">
    <property type="entry name" value="Synaptobrevin-like_transport"/>
</dbReference>
<dbReference type="GO" id="GO:0005789">
    <property type="term" value="C:endoplasmic reticulum membrane"/>
    <property type="evidence" value="ECO:0007669"/>
    <property type="project" value="UniProtKB-SubCell"/>
</dbReference>
<dbReference type="GO" id="GO:0015031">
    <property type="term" value="P:protein transport"/>
    <property type="evidence" value="ECO:0007669"/>
    <property type="project" value="UniProtKB-KW"/>
</dbReference>
<name>A0A670K3U4_PODMU</name>
<evidence type="ECO:0000256" key="8">
    <source>
        <dbReference type="ARBA" id="ARBA00022927"/>
    </source>
</evidence>
<comment type="subcellular location">
    <subcellularLocation>
        <location evidence="22">Cytoplasmic vesicle</location>
        <location evidence="22">Phagosome membrane</location>
        <topology evidence="22">Single-pass type IV membrane protein</topology>
    </subcellularLocation>
    <subcellularLocation>
        <location evidence="19">Cytoplasmic vesicle</location>
        <location evidence="19">Secretory vesicle membrane</location>
        <topology evidence="19">Single-pass type IV membrane protein</topology>
    </subcellularLocation>
    <subcellularLocation>
        <location evidence="1">Endoplasmic reticulum membrane</location>
        <topology evidence="1">Single-pass type IV membrane protein</topology>
    </subcellularLocation>
    <subcellularLocation>
        <location evidence="18">Golgi apparatus</location>
        <location evidence="18">trans-Golgi network membrane</location>
        <topology evidence="18">Single-pass type IV membrane protein</topology>
    </subcellularLocation>
    <subcellularLocation>
        <location evidence="20">Late endosome membrane</location>
        <topology evidence="20">Single-pass type IV membrane protein</topology>
    </subcellularLocation>
    <subcellularLocation>
        <location evidence="21">Lysosome membrane</location>
        <topology evidence="21">Single-pass type IV membrane protein</topology>
    </subcellularLocation>
    <subcellularLocation>
        <location evidence="17">Synapse</location>
        <location evidence="17">Synaptosome</location>
    </subcellularLocation>
</comment>
<dbReference type="FunFam" id="3.30.450.50:FF:000006">
    <property type="entry name" value="Vesicle-associated membrane protein 7"/>
    <property type="match status" value="1"/>
</dbReference>
<dbReference type="InterPro" id="IPR001388">
    <property type="entry name" value="Synaptobrevin-like"/>
</dbReference>
<keyword evidence="6" id="KW-0967">Endosome</keyword>
<reference evidence="29" key="2">
    <citation type="submission" date="2025-09" db="UniProtKB">
        <authorList>
            <consortium name="Ensembl"/>
        </authorList>
    </citation>
    <scope>IDENTIFICATION</scope>
</reference>
<dbReference type="GO" id="GO:0045202">
    <property type="term" value="C:synapse"/>
    <property type="evidence" value="ECO:0007669"/>
    <property type="project" value="UniProtKB-SubCell"/>
</dbReference>
<accession>A0A670K3U4</accession>
<evidence type="ECO:0000256" key="22">
    <source>
        <dbReference type="ARBA" id="ARBA00037875"/>
    </source>
</evidence>
<evidence type="ECO:0000256" key="13">
    <source>
        <dbReference type="ARBA" id="ARBA00023054"/>
    </source>
</evidence>
<keyword evidence="30" id="KW-1185">Reference proteome</keyword>
<evidence type="ECO:0000256" key="7">
    <source>
        <dbReference type="ARBA" id="ARBA00022824"/>
    </source>
</evidence>
<dbReference type="PROSITE" id="PS50859">
    <property type="entry name" value="LONGIN"/>
    <property type="match status" value="1"/>
</dbReference>
<dbReference type="InterPro" id="IPR010908">
    <property type="entry name" value="Longin_dom"/>
</dbReference>
<dbReference type="GO" id="GO:0031201">
    <property type="term" value="C:SNARE complex"/>
    <property type="evidence" value="ECO:0007669"/>
    <property type="project" value="TreeGrafter"/>
</dbReference>
<evidence type="ECO:0000256" key="11">
    <source>
        <dbReference type="ARBA" id="ARBA00023018"/>
    </source>
</evidence>
<dbReference type="Ensembl" id="ENSPMRT00000033361.1">
    <property type="protein sequence ID" value="ENSPMRP00000031446.1"/>
    <property type="gene ID" value="ENSPMRG00000020384.1"/>
</dbReference>
<evidence type="ECO:0000256" key="21">
    <source>
        <dbReference type="ARBA" id="ARBA00037863"/>
    </source>
</evidence>
<dbReference type="Gene3D" id="1.20.5.110">
    <property type="match status" value="1"/>
</dbReference>
<dbReference type="Pfam" id="PF00957">
    <property type="entry name" value="Synaptobrevin"/>
    <property type="match status" value="1"/>
</dbReference>
<keyword evidence="5 26" id="KW-0812">Transmembrane</keyword>
<dbReference type="GO" id="GO:0031902">
    <property type="term" value="C:late endosome membrane"/>
    <property type="evidence" value="ECO:0007669"/>
    <property type="project" value="UniProtKB-SubCell"/>
</dbReference>
<evidence type="ECO:0000256" key="9">
    <source>
        <dbReference type="ARBA" id="ARBA00022968"/>
    </source>
</evidence>
<evidence type="ECO:0000256" key="4">
    <source>
        <dbReference type="ARBA" id="ARBA00022599"/>
    </source>
</evidence>
<dbReference type="InterPro" id="IPR042855">
    <property type="entry name" value="V_SNARE_CC"/>
</dbReference>
<keyword evidence="3" id="KW-0813">Transport</keyword>
<dbReference type="GeneTree" id="ENSGT00510000047733"/>
<evidence type="ECO:0000256" key="14">
    <source>
        <dbReference type="ARBA" id="ARBA00023136"/>
    </source>
</evidence>
<evidence type="ECO:0000256" key="10">
    <source>
        <dbReference type="ARBA" id="ARBA00022989"/>
    </source>
</evidence>
<sequence>MRSNGRQQEHGGGVCVYKCFRPPSVFALAVVGGSRTPFPRIPRCGQKRKLTCCVCLSSERRDAGTGKRNGVPGGLPSSQPTAMAILFAVVARGSTILAKHAWCGGNFLEVTEQILAKIPSENNKLTYSHGNYLFHYICQDRIIYLCITDDDFERSRAFTFLNEIKKRFQTTYGSRAQTALPYAMNSEFSSVLAAQLKYHSENKGPDQVAETQAQVDELKGIMVRNIDLVAQRGEKLELLIDKTENLVDSSVTFKTTSRNLARAMCMKNLKLTIIITIVSIVIIYIIVSAACGGLSWPYCVHK</sequence>
<keyword evidence="13 25" id="KW-0175">Coiled coil</keyword>
<evidence type="ECO:0000256" key="20">
    <source>
        <dbReference type="ARBA" id="ARBA00037845"/>
    </source>
</evidence>
<protein>
    <recommendedName>
        <fullName evidence="23">Vesicle-associated membrane protein 7</fullName>
    </recommendedName>
    <alternativeName>
        <fullName evidence="24">Synaptobrevin-like protein 1</fullName>
    </alternativeName>
</protein>
<dbReference type="GO" id="GO:0005794">
    <property type="term" value="C:Golgi apparatus"/>
    <property type="evidence" value="ECO:0007669"/>
    <property type="project" value="UniProtKB-SubCell"/>
</dbReference>
<reference evidence="29" key="1">
    <citation type="submission" date="2025-08" db="UniProtKB">
        <authorList>
            <consortium name="Ensembl"/>
        </authorList>
    </citation>
    <scope>IDENTIFICATION</scope>
</reference>
<evidence type="ECO:0000313" key="30">
    <source>
        <dbReference type="Proteomes" id="UP000472272"/>
    </source>
</evidence>
<dbReference type="PROSITE" id="PS50892">
    <property type="entry name" value="V_SNARE"/>
    <property type="match status" value="1"/>
</dbReference>
<evidence type="ECO:0000256" key="23">
    <source>
        <dbReference type="ARBA" id="ARBA00039269"/>
    </source>
</evidence>
<dbReference type="GO" id="GO:0006887">
    <property type="term" value="P:exocytosis"/>
    <property type="evidence" value="ECO:0007669"/>
    <property type="project" value="TreeGrafter"/>
</dbReference>
<dbReference type="CDD" id="cd14824">
    <property type="entry name" value="Longin"/>
    <property type="match status" value="1"/>
</dbReference>
<dbReference type="GO" id="GO:0043005">
    <property type="term" value="C:neuron projection"/>
    <property type="evidence" value="ECO:0007669"/>
    <property type="project" value="UniProtKB-KW"/>
</dbReference>
<dbReference type="GO" id="GO:0006906">
    <property type="term" value="P:vesicle fusion"/>
    <property type="evidence" value="ECO:0007669"/>
    <property type="project" value="TreeGrafter"/>
</dbReference>
<evidence type="ECO:0000256" key="16">
    <source>
        <dbReference type="ARBA" id="ARBA00023329"/>
    </source>
</evidence>
<dbReference type="GO" id="GO:0008333">
    <property type="term" value="P:endosome to lysosome transport"/>
    <property type="evidence" value="ECO:0007669"/>
    <property type="project" value="TreeGrafter"/>
</dbReference>
<dbReference type="AlphaFoldDB" id="A0A670K3U4"/>
<keyword evidence="8" id="KW-0653">Protein transport</keyword>
<feature type="domain" description="Longin" evidence="27">
    <location>
        <begin position="89"/>
        <end position="192"/>
    </location>
</feature>
<evidence type="ECO:0000313" key="29">
    <source>
        <dbReference type="Ensembl" id="ENSPMRP00000031446.1"/>
    </source>
</evidence>
<evidence type="ECO:0000256" key="17">
    <source>
        <dbReference type="ARBA" id="ARBA00034102"/>
    </source>
</evidence>
<evidence type="ECO:0000256" key="24">
    <source>
        <dbReference type="ARBA" id="ARBA00042194"/>
    </source>
</evidence>
<evidence type="ECO:0000256" key="15">
    <source>
        <dbReference type="ARBA" id="ARBA00023228"/>
    </source>
</evidence>
<feature type="transmembrane region" description="Helical" evidence="26">
    <location>
        <begin position="271"/>
        <end position="296"/>
    </location>
</feature>
<dbReference type="GO" id="GO:0005484">
    <property type="term" value="F:SNAP receptor activity"/>
    <property type="evidence" value="ECO:0007669"/>
    <property type="project" value="TreeGrafter"/>
</dbReference>
<feature type="domain" description="V-SNARE coiled-coil homology" evidence="28">
    <location>
        <begin position="207"/>
        <end position="267"/>
    </location>
</feature>
<evidence type="ECO:0000256" key="2">
    <source>
        <dbReference type="ARBA" id="ARBA00008025"/>
    </source>
</evidence>
<keyword evidence="15" id="KW-0458">Lysosome</keyword>
<dbReference type="InterPro" id="IPR011012">
    <property type="entry name" value="Longin-like_dom_sf"/>
</dbReference>
<organism evidence="29 30">
    <name type="scientific">Podarcis muralis</name>
    <name type="common">Wall lizard</name>
    <name type="synonym">Lacerta muralis</name>
    <dbReference type="NCBI Taxonomy" id="64176"/>
    <lineage>
        <taxon>Eukaryota</taxon>
        <taxon>Metazoa</taxon>
        <taxon>Chordata</taxon>
        <taxon>Craniata</taxon>
        <taxon>Vertebrata</taxon>
        <taxon>Euteleostomi</taxon>
        <taxon>Lepidosauria</taxon>
        <taxon>Squamata</taxon>
        <taxon>Bifurcata</taxon>
        <taxon>Unidentata</taxon>
        <taxon>Episquamata</taxon>
        <taxon>Laterata</taxon>
        <taxon>Lacertibaenia</taxon>
        <taxon>Lacertidae</taxon>
        <taxon>Podarcis</taxon>
    </lineage>
</organism>
<evidence type="ECO:0000259" key="28">
    <source>
        <dbReference type="PROSITE" id="PS50892"/>
    </source>
</evidence>
<dbReference type="Gene3D" id="3.30.450.50">
    <property type="entry name" value="Longin domain"/>
    <property type="match status" value="1"/>
</dbReference>